<dbReference type="PANTHER" id="PTHR30024">
    <property type="entry name" value="ALIPHATIC SULFONATES-BINDING PROTEIN-RELATED"/>
    <property type="match status" value="1"/>
</dbReference>
<dbReference type="OrthoDB" id="9815602at2"/>
<dbReference type="AlphaFoldDB" id="A0A1W6CVR8"/>
<protein>
    <submittedName>
        <fullName evidence="6">ABC transporter substrate-binding protein</fullName>
    </submittedName>
</protein>
<keyword evidence="3 4" id="KW-0732">Signal</keyword>
<dbReference type="Proteomes" id="UP000193017">
    <property type="component" value="Chromosome"/>
</dbReference>
<dbReference type="GO" id="GO:0042597">
    <property type="term" value="C:periplasmic space"/>
    <property type="evidence" value="ECO:0007669"/>
    <property type="project" value="UniProtKB-SubCell"/>
</dbReference>
<organism evidence="6 7">
    <name type="scientific">Paracoccus contaminans</name>
    <dbReference type="NCBI Taxonomy" id="1945662"/>
    <lineage>
        <taxon>Bacteria</taxon>
        <taxon>Pseudomonadati</taxon>
        <taxon>Pseudomonadota</taxon>
        <taxon>Alphaproteobacteria</taxon>
        <taxon>Rhodobacterales</taxon>
        <taxon>Paracoccaceae</taxon>
        <taxon>Paracoccus</taxon>
    </lineage>
</organism>
<dbReference type="InterPro" id="IPR006311">
    <property type="entry name" value="TAT_signal"/>
</dbReference>
<dbReference type="RefSeq" id="WP_085377089.1">
    <property type="nucleotide sequence ID" value="NZ_CP020612.1"/>
</dbReference>
<comment type="similarity">
    <text evidence="2">Belongs to the bacterial solute-binding protein SsuA/TauA family.</text>
</comment>
<evidence type="ECO:0000256" key="1">
    <source>
        <dbReference type="ARBA" id="ARBA00004418"/>
    </source>
</evidence>
<dbReference type="Pfam" id="PF09084">
    <property type="entry name" value="NMT1"/>
    <property type="match status" value="1"/>
</dbReference>
<comment type="subcellular location">
    <subcellularLocation>
        <location evidence="1">Periplasm</location>
    </subcellularLocation>
</comment>
<dbReference type="EMBL" id="CP020612">
    <property type="protein sequence ID" value="ARJ68978.1"/>
    <property type="molecule type" value="Genomic_DNA"/>
</dbReference>
<dbReference type="InterPro" id="IPR015168">
    <property type="entry name" value="SsuA/THI5"/>
</dbReference>
<evidence type="ECO:0000256" key="3">
    <source>
        <dbReference type="ARBA" id="ARBA00022729"/>
    </source>
</evidence>
<dbReference type="PROSITE" id="PS51318">
    <property type="entry name" value="TAT"/>
    <property type="match status" value="1"/>
</dbReference>
<dbReference type="Gene3D" id="3.40.190.10">
    <property type="entry name" value="Periplasmic binding protein-like II"/>
    <property type="match status" value="2"/>
</dbReference>
<dbReference type="PANTHER" id="PTHR30024:SF47">
    <property type="entry name" value="TAURINE-BINDING PERIPLASMIC PROTEIN"/>
    <property type="match status" value="1"/>
</dbReference>
<keyword evidence="7" id="KW-1185">Reference proteome</keyword>
<dbReference type="STRING" id="1945662.B0A89_04360"/>
<reference evidence="6 7" key="1">
    <citation type="submission" date="2017-03" db="EMBL/GenBank/DDBJ databases">
        <title>Genome sequence of Paracoccus contaminans isolated from a water microcosm.</title>
        <authorList>
            <person name="Aurass P."/>
            <person name="Karste S."/>
            <person name="Trost E."/>
            <person name="Glaeser S.P."/>
            <person name="Kaempfer P."/>
            <person name="Flieger A."/>
        </authorList>
    </citation>
    <scope>NUCLEOTIDE SEQUENCE [LARGE SCALE GENOMIC DNA]</scope>
    <source>
        <strain evidence="7">RKI 16-01929T\LMG 29738T\CCM 8701T\CIP 111112T</strain>
    </source>
</reference>
<evidence type="ECO:0000313" key="7">
    <source>
        <dbReference type="Proteomes" id="UP000193017"/>
    </source>
</evidence>
<evidence type="ECO:0000259" key="5">
    <source>
        <dbReference type="Pfam" id="PF09084"/>
    </source>
</evidence>
<dbReference type="GO" id="GO:0042918">
    <property type="term" value="P:alkanesulfonate transmembrane transport"/>
    <property type="evidence" value="ECO:0007669"/>
    <property type="project" value="TreeGrafter"/>
</dbReference>
<feature type="domain" description="SsuA/THI5-like" evidence="5">
    <location>
        <begin position="42"/>
        <end position="254"/>
    </location>
</feature>
<proteinExistence type="inferred from homology"/>
<feature type="signal peptide" evidence="4">
    <location>
        <begin position="1"/>
        <end position="30"/>
    </location>
</feature>
<feature type="chain" id="PRO_5012190574" evidence="4">
    <location>
        <begin position="31"/>
        <end position="342"/>
    </location>
</feature>
<evidence type="ECO:0000256" key="2">
    <source>
        <dbReference type="ARBA" id="ARBA00010742"/>
    </source>
</evidence>
<sequence length="342" mass="35940">MIHRPLRRRALMTALAAATLAAAIPAGASAAEAVDLGVLRLTSHAPSFIAYERGYFRDEGLDVTMQFFEAAQPMSVAVAAGDVDYGMTAITGGLISLAEKGALKVIGGALSESPGVPGAMILASNAAYADGLTDPSKIAGRSFGTTTAGSSFHYMLNKVAEANHIPMADIRMRPLQKVGAIVGALTSGQIDGWIIQPSIGNGLVAEGHAKKIGDFNAIDPNYQVTVVFSSAAMAKDQRATTEAFLRALARGAHDYNAAFVDHSADAAEIAALDGIVHKYVQEDLPDADFAQMMATTSMRINDGLALSMGSITDQLEWFKREGMVSPDITSETLVDSSFVQSR</sequence>
<dbReference type="KEGG" id="pcon:B0A89_04360"/>
<gene>
    <name evidence="6" type="ORF">B0A89_04360</name>
</gene>
<dbReference type="SUPFAM" id="SSF53850">
    <property type="entry name" value="Periplasmic binding protein-like II"/>
    <property type="match status" value="1"/>
</dbReference>
<evidence type="ECO:0000313" key="6">
    <source>
        <dbReference type="EMBL" id="ARJ68978.1"/>
    </source>
</evidence>
<name>A0A1W6CVR8_9RHOB</name>
<accession>A0A1W6CVR8</accession>
<evidence type="ECO:0000256" key="4">
    <source>
        <dbReference type="SAM" id="SignalP"/>
    </source>
</evidence>